<dbReference type="EMBL" id="ASPP01009483">
    <property type="protein sequence ID" value="ETO24051.1"/>
    <property type="molecule type" value="Genomic_DNA"/>
</dbReference>
<evidence type="ECO:0000256" key="1">
    <source>
        <dbReference type="SAM" id="MobiDB-lite"/>
    </source>
</evidence>
<keyword evidence="3" id="KW-1185">Reference proteome</keyword>
<feature type="compositionally biased region" description="Polar residues" evidence="1">
    <location>
        <begin position="166"/>
        <end position="183"/>
    </location>
</feature>
<feature type="region of interest" description="Disordered" evidence="1">
    <location>
        <begin position="130"/>
        <end position="199"/>
    </location>
</feature>
<feature type="compositionally biased region" description="Basic residues" evidence="1">
    <location>
        <begin position="145"/>
        <end position="160"/>
    </location>
</feature>
<dbReference type="Proteomes" id="UP000023152">
    <property type="component" value="Unassembled WGS sequence"/>
</dbReference>
<evidence type="ECO:0000313" key="3">
    <source>
        <dbReference type="Proteomes" id="UP000023152"/>
    </source>
</evidence>
<feature type="region of interest" description="Disordered" evidence="1">
    <location>
        <begin position="1"/>
        <end position="20"/>
    </location>
</feature>
<reference evidence="2 3" key="1">
    <citation type="journal article" date="2013" name="Curr. Biol.">
        <title>The Genome of the Foraminiferan Reticulomyxa filosa.</title>
        <authorList>
            <person name="Glockner G."/>
            <person name="Hulsmann N."/>
            <person name="Schleicher M."/>
            <person name="Noegel A.A."/>
            <person name="Eichinger L."/>
            <person name="Gallinger C."/>
            <person name="Pawlowski J."/>
            <person name="Sierra R."/>
            <person name="Euteneuer U."/>
            <person name="Pillet L."/>
            <person name="Moustafa A."/>
            <person name="Platzer M."/>
            <person name="Groth M."/>
            <person name="Szafranski K."/>
            <person name="Schliwa M."/>
        </authorList>
    </citation>
    <scope>NUCLEOTIDE SEQUENCE [LARGE SCALE GENOMIC DNA]</scope>
</reference>
<organism evidence="2 3">
    <name type="scientific">Reticulomyxa filosa</name>
    <dbReference type="NCBI Taxonomy" id="46433"/>
    <lineage>
        <taxon>Eukaryota</taxon>
        <taxon>Sar</taxon>
        <taxon>Rhizaria</taxon>
        <taxon>Retaria</taxon>
        <taxon>Foraminifera</taxon>
        <taxon>Monothalamids</taxon>
        <taxon>Reticulomyxidae</taxon>
        <taxon>Reticulomyxa</taxon>
    </lineage>
</organism>
<name>X6NDH4_RETFI</name>
<protein>
    <submittedName>
        <fullName evidence="2">Uncharacterized protein</fullName>
    </submittedName>
</protein>
<dbReference type="AlphaFoldDB" id="X6NDH4"/>
<accession>X6NDH4</accession>
<gene>
    <name evidence="2" type="ORF">RFI_13107</name>
</gene>
<sequence>MAERDKVLSGMEENNHDNTNESLQRDQVATPIYEIANYTQDDTTPFKHEHHTIKKIFHWAYITKKKKMKNTNIDECFLELVHPASSESLNNASLEDKPNHSNFSSHCLSLKSNESHTSCDDYQTLNDDLSQIIPSDSDKNIENTRHKHFKTNSSIKKRKRPEPNYSPMTNDDTSVSPTVPNPNNKRRKLNTGKSYNIGD</sequence>
<evidence type="ECO:0000313" key="2">
    <source>
        <dbReference type="EMBL" id="ETO24051.1"/>
    </source>
</evidence>
<proteinExistence type="predicted"/>
<feature type="compositionally biased region" description="Basic and acidic residues" evidence="1">
    <location>
        <begin position="1"/>
        <end position="19"/>
    </location>
</feature>
<comment type="caution">
    <text evidence="2">The sequence shown here is derived from an EMBL/GenBank/DDBJ whole genome shotgun (WGS) entry which is preliminary data.</text>
</comment>